<dbReference type="EMBL" id="CAJPDS010000071">
    <property type="protein sequence ID" value="CAF9933913.1"/>
    <property type="molecule type" value="Genomic_DNA"/>
</dbReference>
<dbReference type="InterPro" id="IPR052895">
    <property type="entry name" value="HetReg/Transcr_Mod"/>
</dbReference>
<evidence type="ECO:0000313" key="2">
    <source>
        <dbReference type="EMBL" id="CAF9933913.1"/>
    </source>
</evidence>
<dbReference type="Proteomes" id="UP000664521">
    <property type="component" value="Unassembled WGS sequence"/>
</dbReference>
<dbReference type="PANTHER" id="PTHR24148">
    <property type="entry name" value="ANKYRIN REPEAT DOMAIN-CONTAINING PROTEIN 39 HOMOLOG-RELATED"/>
    <property type="match status" value="1"/>
</dbReference>
<sequence length="711" mass="80041">MLPGMTAWTKHQAASSAVVSYGRMKLARHDSDPHLLKRGSKLTGYQSSSAFNIAGLVSSGDRSSKCAANNTPITRQFAQASMEKAQYQYQPLQNNDFIRILTLDPGQQDDPLTGTPQAVPIDSAGHYDALSYVWADPGPPNKAYDILIRNGEDKEGLLVLRGGSIFAALCQVRLPDGPLRIWADQCCINQDDPVERSQQLHFMNRIYRDAALVLVWLGLDTKREAASAFSLVYELDETLTSLPVGSISRDRDTVELERHVRENQKALQALTDRAWFKRGWVVQEIGTGTQATMIWGDATMRWDTLASVCERLKSYHHLRSTLGITTSDISFLYRRFVEPDEHTHHANRFNFVYELQRARHLHFSDDRDRVFAFLGHFSVNSLHPLSCGPVSIMADYTKTVERTYINIAVRILQANPATVCILLAAVQHAHHSLPSCRRSAVQVDKDLDAWLSDEHRLPSWVPDWRWSEGIILAEPICPHRAHSDSTAKLEIAEEDVLILRAHGVEIDTIEECSRPLLSKDFYYKKTPNQPPTTIERLWHEICGKECFNLNDKYLDGQEALFAFVQTLSNGCVQAAGHDGRLYHEFSDRVWLQKAAKYIVEASDDVSEEVESAARGAEREGDHESWSRWATSVSAGRIFAKTRRGYFVLGPTVLEAGDVVCVLFGAKVPFCLRPMGKRYLLVGECYVHGLMNGEAISMLARNEILEKVFDIV</sequence>
<organism evidence="2 3">
    <name type="scientific">Heterodermia speciosa</name>
    <dbReference type="NCBI Taxonomy" id="116794"/>
    <lineage>
        <taxon>Eukaryota</taxon>
        <taxon>Fungi</taxon>
        <taxon>Dikarya</taxon>
        <taxon>Ascomycota</taxon>
        <taxon>Pezizomycotina</taxon>
        <taxon>Lecanoromycetes</taxon>
        <taxon>OSLEUM clade</taxon>
        <taxon>Lecanoromycetidae</taxon>
        <taxon>Caliciales</taxon>
        <taxon>Physciaceae</taxon>
        <taxon>Heterodermia</taxon>
    </lineage>
</organism>
<protein>
    <recommendedName>
        <fullName evidence="1">Heterokaryon incompatibility domain-containing protein</fullName>
    </recommendedName>
</protein>
<reference evidence="2" key="1">
    <citation type="submission" date="2021-03" db="EMBL/GenBank/DDBJ databases">
        <authorList>
            <person name="Tagirdzhanova G."/>
        </authorList>
    </citation>
    <scope>NUCLEOTIDE SEQUENCE</scope>
</reference>
<evidence type="ECO:0000259" key="1">
    <source>
        <dbReference type="Pfam" id="PF06985"/>
    </source>
</evidence>
<proteinExistence type="predicted"/>
<dbReference type="OrthoDB" id="2288928at2759"/>
<evidence type="ECO:0000313" key="3">
    <source>
        <dbReference type="Proteomes" id="UP000664521"/>
    </source>
</evidence>
<feature type="domain" description="Heterokaryon incompatibility" evidence="1">
    <location>
        <begin position="127"/>
        <end position="284"/>
    </location>
</feature>
<dbReference type="PANTHER" id="PTHR24148:SF64">
    <property type="entry name" value="HETEROKARYON INCOMPATIBILITY DOMAIN-CONTAINING PROTEIN"/>
    <property type="match status" value="1"/>
</dbReference>
<comment type="caution">
    <text evidence="2">The sequence shown here is derived from an EMBL/GenBank/DDBJ whole genome shotgun (WGS) entry which is preliminary data.</text>
</comment>
<dbReference type="Pfam" id="PF06985">
    <property type="entry name" value="HET"/>
    <property type="match status" value="1"/>
</dbReference>
<dbReference type="AlphaFoldDB" id="A0A8H3G696"/>
<name>A0A8H3G696_9LECA</name>
<accession>A0A8H3G696</accession>
<keyword evidence="3" id="KW-1185">Reference proteome</keyword>
<dbReference type="Pfam" id="PF26639">
    <property type="entry name" value="Het-6_barrel"/>
    <property type="match status" value="1"/>
</dbReference>
<dbReference type="InterPro" id="IPR010730">
    <property type="entry name" value="HET"/>
</dbReference>
<gene>
    <name evidence="2" type="ORF">HETSPECPRED_009047</name>
</gene>